<name>B7ASS6_9FIRM</name>
<comment type="caution">
    <text evidence="2">The sequence shown here is derived from an EMBL/GenBank/DDBJ whole genome shotgun (WGS) entry which is preliminary data.</text>
</comment>
<organism evidence="2 3">
    <name type="scientific">[Bacteroides] pectinophilus ATCC 43243</name>
    <dbReference type="NCBI Taxonomy" id="483218"/>
    <lineage>
        <taxon>Bacteria</taxon>
        <taxon>Bacillati</taxon>
        <taxon>Bacillota</taxon>
        <taxon>Clostridia</taxon>
        <taxon>Eubacteriales</taxon>
    </lineage>
</organism>
<evidence type="ECO:0000313" key="2">
    <source>
        <dbReference type="EMBL" id="EEC57622.1"/>
    </source>
</evidence>
<dbReference type="EMBL" id="ABVQ01000036">
    <property type="protein sequence ID" value="EEC57622.1"/>
    <property type="molecule type" value="Genomic_DNA"/>
</dbReference>
<dbReference type="HOGENOM" id="CLU_3058647_0_0_9"/>
<reference evidence="2 3" key="1">
    <citation type="submission" date="2008-11" db="EMBL/GenBank/DDBJ databases">
        <title>Draft genome sequence of Bacteroides pectinophilus (ATCC 43243).</title>
        <authorList>
            <person name="Sudarsanam P."/>
            <person name="Ley R."/>
            <person name="Guruge J."/>
            <person name="Turnbaugh P.J."/>
            <person name="Mahowald M."/>
            <person name="Liep D."/>
            <person name="Gordon J."/>
        </authorList>
    </citation>
    <scope>NUCLEOTIDE SEQUENCE [LARGE SCALE GENOMIC DNA]</scope>
    <source>
        <strain evidence="2 3">ATCC 43243</strain>
    </source>
</reference>
<evidence type="ECO:0000256" key="1">
    <source>
        <dbReference type="SAM" id="Phobius"/>
    </source>
</evidence>
<protein>
    <submittedName>
        <fullName evidence="2">Uncharacterized protein</fullName>
    </submittedName>
</protein>
<accession>B7ASS6</accession>
<keyword evidence="1" id="KW-0472">Membrane</keyword>
<dbReference type="Proteomes" id="UP000003136">
    <property type="component" value="Unassembled WGS sequence"/>
</dbReference>
<sequence>MLSFPCLHSAPDYCINMICIMLTYVHCSFMCIMLIYVHFISYYIAFSYRLVQP</sequence>
<keyword evidence="1" id="KW-1133">Transmembrane helix</keyword>
<dbReference type="AlphaFoldDB" id="B7ASS6"/>
<dbReference type="STRING" id="483218.BACPEC_02133"/>
<reference evidence="2 3" key="2">
    <citation type="submission" date="2008-11" db="EMBL/GenBank/DDBJ databases">
        <authorList>
            <person name="Fulton L."/>
            <person name="Clifton S."/>
            <person name="Fulton B."/>
            <person name="Xu J."/>
            <person name="Minx P."/>
            <person name="Pepin K.H."/>
            <person name="Johnson M."/>
            <person name="Bhonagiri V."/>
            <person name="Nash W.E."/>
            <person name="Mardis E.R."/>
            <person name="Wilson R.K."/>
        </authorList>
    </citation>
    <scope>NUCLEOTIDE SEQUENCE [LARGE SCALE GENOMIC DNA]</scope>
    <source>
        <strain evidence="2 3">ATCC 43243</strain>
    </source>
</reference>
<keyword evidence="1" id="KW-0812">Transmembrane</keyword>
<keyword evidence="3" id="KW-1185">Reference proteome</keyword>
<feature type="transmembrane region" description="Helical" evidence="1">
    <location>
        <begin position="21"/>
        <end position="45"/>
    </location>
</feature>
<evidence type="ECO:0000313" key="3">
    <source>
        <dbReference type="Proteomes" id="UP000003136"/>
    </source>
</evidence>
<proteinExistence type="predicted"/>
<gene>
    <name evidence="2" type="ORF">BACPEC_02133</name>
</gene>